<dbReference type="Proteomes" id="UP000765509">
    <property type="component" value="Unassembled WGS sequence"/>
</dbReference>
<keyword evidence="2" id="KW-1185">Reference proteome</keyword>
<gene>
    <name evidence="1" type="ORF">O181_015479</name>
</gene>
<evidence type="ECO:0000313" key="2">
    <source>
        <dbReference type="Proteomes" id="UP000765509"/>
    </source>
</evidence>
<protein>
    <submittedName>
        <fullName evidence="1">Uncharacterized protein</fullName>
    </submittedName>
</protein>
<dbReference type="EMBL" id="AVOT02004227">
    <property type="protein sequence ID" value="MBW0475764.1"/>
    <property type="molecule type" value="Genomic_DNA"/>
</dbReference>
<sequence>MCTKAKGRALEKQVVTSTSELRLNSYIDLKVKTCAIHEYISHSQDVVVPKKRALRRDEKSIVSLACSPKRHKEAFTLAIHDMIDNCDHYKQLAKLISVRDKRKEALAPFESTS</sequence>
<proteinExistence type="predicted"/>
<organism evidence="1 2">
    <name type="scientific">Austropuccinia psidii MF-1</name>
    <dbReference type="NCBI Taxonomy" id="1389203"/>
    <lineage>
        <taxon>Eukaryota</taxon>
        <taxon>Fungi</taxon>
        <taxon>Dikarya</taxon>
        <taxon>Basidiomycota</taxon>
        <taxon>Pucciniomycotina</taxon>
        <taxon>Pucciniomycetes</taxon>
        <taxon>Pucciniales</taxon>
        <taxon>Sphaerophragmiaceae</taxon>
        <taxon>Austropuccinia</taxon>
    </lineage>
</organism>
<accession>A0A9Q3GQW2</accession>
<evidence type="ECO:0000313" key="1">
    <source>
        <dbReference type="EMBL" id="MBW0475764.1"/>
    </source>
</evidence>
<comment type="caution">
    <text evidence="1">The sequence shown here is derived from an EMBL/GenBank/DDBJ whole genome shotgun (WGS) entry which is preliminary data.</text>
</comment>
<reference evidence="1" key="1">
    <citation type="submission" date="2021-03" db="EMBL/GenBank/DDBJ databases">
        <title>Draft genome sequence of rust myrtle Austropuccinia psidii MF-1, a brazilian biotype.</title>
        <authorList>
            <person name="Quecine M.C."/>
            <person name="Pachon D.M.R."/>
            <person name="Bonatelli M.L."/>
            <person name="Correr F.H."/>
            <person name="Franceschini L.M."/>
            <person name="Leite T.F."/>
            <person name="Margarido G.R.A."/>
            <person name="Almeida C.A."/>
            <person name="Ferrarezi J.A."/>
            <person name="Labate C.A."/>
        </authorList>
    </citation>
    <scope>NUCLEOTIDE SEQUENCE</scope>
    <source>
        <strain evidence="1">MF-1</strain>
    </source>
</reference>
<name>A0A9Q3GQW2_9BASI</name>
<dbReference type="AlphaFoldDB" id="A0A9Q3GQW2"/>